<dbReference type="RefSeq" id="WP_131328514.1">
    <property type="nucleotide sequence ID" value="NZ_CP044016.1"/>
</dbReference>
<proteinExistence type="predicted"/>
<organism evidence="1 2">
    <name type="scientific">Rhizosphaericola mali</name>
    <dbReference type="NCBI Taxonomy" id="2545455"/>
    <lineage>
        <taxon>Bacteria</taxon>
        <taxon>Pseudomonadati</taxon>
        <taxon>Bacteroidota</taxon>
        <taxon>Chitinophagia</taxon>
        <taxon>Chitinophagales</taxon>
        <taxon>Chitinophagaceae</taxon>
        <taxon>Rhizosphaericola</taxon>
    </lineage>
</organism>
<dbReference type="KEGG" id="arac:E0W69_002720"/>
<keyword evidence="2" id="KW-1185">Reference proteome</keyword>
<name>A0A5P2FWR9_9BACT</name>
<dbReference type="AlphaFoldDB" id="A0A5P2FWR9"/>
<accession>A0A5P2FWR9</accession>
<gene>
    <name evidence="1" type="ORF">E0W69_002720</name>
</gene>
<sequence>MKKLELKKAELEAMSENDLDKIIGGSKPVSGSDDTTTVTVTITITVSSVAEDSDDDPDPDSD</sequence>
<evidence type="ECO:0000313" key="2">
    <source>
        <dbReference type="Proteomes" id="UP000292424"/>
    </source>
</evidence>
<protein>
    <submittedName>
        <fullName evidence="1">Uncharacterized protein</fullName>
    </submittedName>
</protein>
<reference evidence="1 2" key="1">
    <citation type="submission" date="2019-09" db="EMBL/GenBank/DDBJ databases">
        <title>Complete genome sequence of Arachidicoccus sp. B3-10 isolated from apple orchard soil.</title>
        <authorList>
            <person name="Kim H.S."/>
            <person name="Han K.-I."/>
            <person name="Suh M.K."/>
            <person name="Lee K.C."/>
            <person name="Eom M.K."/>
            <person name="Kim J.-S."/>
            <person name="Kang S.W."/>
            <person name="Sin Y."/>
            <person name="Lee J.-S."/>
        </authorList>
    </citation>
    <scope>NUCLEOTIDE SEQUENCE [LARGE SCALE GENOMIC DNA]</scope>
    <source>
        <strain evidence="1 2">B3-10</strain>
    </source>
</reference>
<dbReference type="EMBL" id="CP044016">
    <property type="protein sequence ID" value="QES87625.1"/>
    <property type="molecule type" value="Genomic_DNA"/>
</dbReference>
<dbReference type="Proteomes" id="UP000292424">
    <property type="component" value="Chromosome"/>
</dbReference>
<evidence type="ECO:0000313" key="1">
    <source>
        <dbReference type="EMBL" id="QES87625.1"/>
    </source>
</evidence>